<dbReference type="EMBL" id="CP016796">
    <property type="protein sequence ID" value="API87707.1"/>
    <property type="molecule type" value="Genomic_DNA"/>
</dbReference>
<dbReference type="KEGG" id="frx:F7310_10240"/>
<name>A0A1L4BV47_9GAMM</name>
<proteinExistence type="predicted"/>
<evidence type="ECO:0000259" key="2">
    <source>
        <dbReference type="PROSITE" id="PS52006"/>
    </source>
</evidence>
<feature type="domain" description="GH64" evidence="2">
    <location>
        <begin position="72"/>
        <end position="390"/>
    </location>
</feature>
<dbReference type="PROSITE" id="PS51257">
    <property type="entry name" value="PROKAR_LIPOPROTEIN"/>
    <property type="match status" value="1"/>
</dbReference>
<gene>
    <name evidence="3" type="ORF">F7310_10240</name>
</gene>
<dbReference type="Proteomes" id="UP000184222">
    <property type="component" value="Chromosome"/>
</dbReference>
<accession>A0A1L4BV47</accession>
<dbReference type="Pfam" id="PF16483">
    <property type="entry name" value="Glyco_hydro_64"/>
    <property type="match status" value="1"/>
</dbReference>
<dbReference type="Gene3D" id="2.60.110.10">
    <property type="entry name" value="Thaumatin"/>
    <property type="match status" value="1"/>
</dbReference>
<keyword evidence="4" id="KW-1185">Reference proteome</keyword>
<reference evidence="3 4" key="1">
    <citation type="journal article" date="2016" name="Appl. Environ. Microbiol.">
        <title>Whole genome relationships among Francisella bacteria of diverse origin define new species and provide specific regions for detection.</title>
        <authorList>
            <person name="Challacombe J.F."/>
            <person name="Petersen J.M."/>
            <person name="Gallegos-Graves V."/>
            <person name="Hodge D."/>
            <person name="Pillai S."/>
            <person name="Kuske C.R."/>
        </authorList>
    </citation>
    <scope>NUCLEOTIDE SEQUENCE [LARGE SCALE GENOMIC DNA]</scope>
    <source>
        <strain evidence="4">TX07-7310</strain>
    </source>
</reference>
<evidence type="ECO:0000256" key="1">
    <source>
        <dbReference type="SAM" id="MobiDB-lite"/>
    </source>
</evidence>
<feature type="region of interest" description="Disordered" evidence="1">
    <location>
        <begin position="21"/>
        <end position="47"/>
    </location>
</feature>
<protein>
    <recommendedName>
        <fullName evidence="2">GH64 domain-containing protein</fullName>
    </recommendedName>
</protein>
<dbReference type="InterPro" id="IPR032477">
    <property type="entry name" value="Glyco_hydro_64"/>
</dbReference>
<dbReference type="RefSeq" id="WP_072713482.1">
    <property type="nucleotide sequence ID" value="NZ_CP016796.1"/>
</dbReference>
<evidence type="ECO:0000313" key="3">
    <source>
        <dbReference type="EMBL" id="API87707.1"/>
    </source>
</evidence>
<dbReference type="PROSITE" id="PS52006">
    <property type="entry name" value="GH64"/>
    <property type="match status" value="1"/>
</dbReference>
<dbReference type="OrthoDB" id="5606251at2"/>
<sequence>MKKIPLGLTVAISATLLSSCGSNHKNQTSTNSENFKNDYSQPKEQSQAEQINLASVQKPSETIQSKAKTTKVTTYPLKIVNNSNVSEDTYITVVDGTNIYKVGDDGSLTKGPLLAKAYFQDYGKSIGNSGDFTIKIPKPFISGRVYVSVGHPLGGVATNAPFYSKSSSDSNYYMSQVVYDKFELTYNDQGVLYIDPTSVDFFSIPLTMQNPKPIKATDLTESGYPLGMSRKEIMDQATANFTKGVSSGNLDTWKDLIFDSSGSTIRIISPSGIATSTGADNSLGSLKNMANKPAVTGSSYLLDSIKTPSGSSFYLQNLISYYESASKHKLAFDVSQLYSGTKYPQTAIFKNVVYFADGISSNAKCSKQITSYDGQGKPIYGDYANSSSCWKFIPKVCSDLSDLSKCKAPTKGDQAKLQDEYIPMDYVSSFDFFSPGQWPFDNNNILPKVYTTVDTIQDNHPAKGLIAEGLSALFSAGLLPVSNSKIEDTAISKSSLNKLVNDNKDILYKDNSANGQLKDKGPWFSQYSKVIHSICYDSATKKECTPSTSSANKKYPIVYTFAFDDFLAQDGTLTSNVTSGSTISVTINDMQGYPKTNPGKAPRPSINVDTPAVTSGSLETCKTIPKDPKKVKTCKLTATFTTKNTPDEIKTYNVNLSPMSTNNGSHCQYISSKKDTWTGCGAIATSNITNSTVTKISGPKDGVYTYKITSEVPRDAFEKVVTGAVWRHCTGSTSNNEFKYYVSVSDGKQTIGALSPNSSTYHNIPGCAPSAS</sequence>
<dbReference type="InterPro" id="IPR037176">
    <property type="entry name" value="Osmotin/thaumatin-like_sf"/>
</dbReference>
<dbReference type="STRING" id="573570.F7310_10240"/>
<organism evidence="3 4">
    <name type="scientific">Francisella uliginis</name>
    <dbReference type="NCBI Taxonomy" id="573570"/>
    <lineage>
        <taxon>Bacteria</taxon>
        <taxon>Pseudomonadati</taxon>
        <taxon>Pseudomonadota</taxon>
        <taxon>Gammaproteobacteria</taxon>
        <taxon>Thiotrichales</taxon>
        <taxon>Francisellaceae</taxon>
        <taxon>Francisella</taxon>
    </lineage>
</organism>
<dbReference type="AlphaFoldDB" id="A0A1L4BV47"/>
<evidence type="ECO:0000313" key="4">
    <source>
        <dbReference type="Proteomes" id="UP000184222"/>
    </source>
</evidence>